<comment type="caution">
    <text evidence="1">The sequence shown here is derived from an EMBL/GenBank/DDBJ whole genome shotgun (WGS) entry which is preliminary data.</text>
</comment>
<dbReference type="RefSeq" id="WP_150935185.1">
    <property type="nucleotide sequence ID" value="NZ_VYTZ01000007.1"/>
</dbReference>
<evidence type="ECO:0000313" key="2">
    <source>
        <dbReference type="Proteomes" id="UP000327011"/>
    </source>
</evidence>
<dbReference type="Proteomes" id="UP000327011">
    <property type="component" value="Unassembled WGS sequence"/>
</dbReference>
<evidence type="ECO:0008006" key="3">
    <source>
        <dbReference type="Google" id="ProtNLM"/>
    </source>
</evidence>
<dbReference type="AlphaFoldDB" id="A0A5J5K1G6"/>
<gene>
    <name evidence="1" type="ORF">F5972_20365</name>
</gene>
<reference evidence="1 2" key="1">
    <citation type="submission" date="2019-09" db="EMBL/GenBank/DDBJ databases">
        <title>Screening of Novel Bioactive Compounds from Soil-Associated.</title>
        <authorList>
            <person name="Gong X."/>
        </authorList>
    </citation>
    <scope>NUCLEOTIDE SEQUENCE [LARGE SCALE GENOMIC DNA]</scope>
    <source>
        <strain evidence="1 2">Gxj-6</strain>
    </source>
</reference>
<dbReference type="EMBL" id="VYTZ01000007">
    <property type="protein sequence ID" value="KAA9376832.1"/>
    <property type="molecule type" value="Genomic_DNA"/>
</dbReference>
<evidence type="ECO:0000313" key="1">
    <source>
        <dbReference type="EMBL" id="KAA9376832.1"/>
    </source>
</evidence>
<sequence>MRTAAELMATGYTTTVEEAPDHADGTIVVLDDTGRPRWVVGPDGRGLAVEIGPDAPVSGLSALPGVLELINNGLPAVLVVEDGRLIGLLDAALIRTELRRALEEDGDAIGTVLDGDWELYGAPEARIGLVRVRCQVCGTVAEVDEYPIAEIPCPGGQGHRLVDSGTE</sequence>
<name>A0A5J5K1G6_9ACTN</name>
<organism evidence="1 2">
    <name type="scientific">Microbispora cellulosiformans</name>
    <dbReference type="NCBI Taxonomy" id="2614688"/>
    <lineage>
        <taxon>Bacteria</taxon>
        <taxon>Bacillati</taxon>
        <taxon>Actinomycetota</taxon>
        <taxon>Actinomycetes</taxon>
        <taxon>Streptosporangiales</taxon>
        <taxon>Streptosporangiaceae</taxon>
        <taxon>Microbispora</taxon>
    </lineage>
</organism>
<keyword evidence="2" id="KW-1185">Reference proteome</keyword>
<proteinExistence type="predicted"/>
<accession>A0A5J5K1G6</accession>
<protein>
    <recommendedName>
        <fullName evidence="3">CBS domain-containing protein</fullName>
    </recommendedName>
</protein>